<accession>A0AAQ3QFG4</accession>
<keyword evidence="5" id="KW-1185">Reference proteome</keyword>
<evidence type="ECO:0000256" key="3">
    <source>
        <dbReference type="ARBA" id="ARBA00046339"/>
    </source>
</evidence>
<comment type="similarity">
    <text evidence="3">Belongs to the UreF family.</text>
</comment>
<name>A0AAQ3QFG4_9LILI</name>
<gene>
    <name evidence="4" type="ORF">Cni_G17752</name>
</gene>
<dbReference type="EMBL" id="CP136894">
    <property type="protein sequence ID" value="WOL08999.1"/>
    <property type="molecule type" value="Genomic_DNA"/>
</dbReference>
<dbReference type="PANTHER" id="PTHR33620">
    <property type="entry name" value="UREASE ACCESSORY PROTEIN F"/>
    <property type="match status" value="1"/>
</dbReference>
<dbReference type="GO" id="GO:0016151">
    <property type="term" value="F:nickel cation binding"/>
    <property type="evidence" value="ECO:0007669"/>
    <property type="project" value="InterPro"/>
</dbReference>
<sequence length="313" mass="34668">MMFFQVSNVFALTRDGDERLERRSALQTLTARESDAIDFFMECDMDTDKGNDAAGRELLQWSQWQLMDSVLPTGGFAHSYGLEAAVQTQFVTSPLDLKPYIVQVLENTGSLLLPFVYCAYISPDIANWSKLDKLLEATLTNEVSRKASASQGSALLRVAASVYLEVPSLKRMRDAYLGSGTAYFHHAPIFGLICGLLGFDSNTCQKMYLFTTMRDVISAATRLNLIGPLGASVLQHQLAPVAERITKKWMDHPVEEACQVAPLLDTVQGLLGHNNVACLPKLRFSSLFALARDGDELLLRRSALQKPTAREIE</sequence>
<protein>
    <submittedName>
        <fullName evidence="4">Urease accessory protein F isoform X1</fullName>
    </submittedName>
</protein>
<dbReference type="Pfam" id="PF01730">
    <property type="entry name" value="UreF"/>
    <property type="match status" value="1"/>
</dbReference>
<keyword evidence="1" id="KW-0996">Nickel insertion</keyword>
<dbReference type="Proteomes" id="UP001327560">
    <property type="component" value="Chromosome 5"/>
</dbReference>
<reference evidence="4 5" key="1">
    <citation type="submission" date="2023-10" db="EMBL/GenBank/DDBJ databases">
        <title>Chromosome-scale genome assembly provides insights into flower coloration mechanisms of Canna indica.</title>
        <authorList>
            <person name="Li C."/>
        </authorList>
    </citation>
    <scope>NUCLEOTIDE SEQUENCE [LARGE SCALE GENOMIC DNA]</scope>
    <source>
        <tissue evidence="4">Flower</tissue>
    </source>
</reference>
<dbReference type="AlphaFoldDB" id="A0AAQ3QFG4"/>
<dbReference type="InterPro" id="IPR038277">
    <property type="entry name" value="UreF_sf"/>
</dbReference>
<proteinExistence type="inferred from homology"/>
<organism evidence="4 5">
    <name type="scientific">Canna indica</name>
    <name type="common">Indian-shot</name>
    <dbReference type="NCBI Taxonomy" id="4628"/>
    <lineage>
        <taxon>Eukaryota</taxon>
        <taxon>Viridiplantae</taxon>
        <taxon>Streptophyta</taxon>
        <taxon>Embryophyta</taxon>
        <taxon>Tracheophyta</taxon>
        <taxon>Spermatophyta</taxon>
        <taxon>Magnoliopsida</taxon>
        <taxon>Liliopsida</taxon>
        <taxon>Zingiberales</taxon>
        <taxon>Cannaceae</taxon>
        <taxon>Canna</taxon>
    </lineage>
</organism>
<evidence type="ECO:0000313" key="5">
    <source>
        <dbReference type="Proteomes" id="UP001327560"/>
    </source>
</evidence>
<dbReference type="InterPro" id="IPR002639">
    <property type="entry name" value="UreF"/>
</dbReference>
<keyword evidence="2" id="KW-0143">Chaperone</keyword>
<dbReference type="Gene3D" id="1.10.4190.10">
    <property type="entry name" value="Urease accessory protein UreF"/>
    <property type="match status" value="1"/>
</dbReference>
<evidence type="ECO:0000256" key="2">
    <source>
        <dbReference type="ARBA" id="ARBA00023186"/>
    </source>
</evidence>
<evidence type="ECO:0000313" key="4">
    <source>
        <dbReference type="EMBL" id="WOL08999.1"/>
    </source>
</evidence>
<dbReference type="PANTHER" id="PTHR33620:SF1">
    <property type="entry name" value="UREASE ACCESSORY PROTEIN F"/>
    <property type="match status" value="1"/>
</dbReference>
<evidence type="ECO:0000256" key="1">
    <source>
        <dbReference type="ARBA" id="ARBA00022988"/>
    </source>
</evidence>